<keyword evidence="1" id="KW-0406">Ion transport</keyword>
<evidence type="ECO:0000313" key="5">
    <source>
        <dbReference type="Proteomes" id="UP000321947"/>
    </source>
</evidence>
<keyword evidence="1" id="KW-0813">Transport</keyword>
<dbReference type="PANTHER" id="PTHR45651">
    <property type="entry name" value="CYCLIC NUCLEOTIDE-GATED ION CHANNEL 15-RELATED-RELATED"/>
    <property type="match status" value="1"/>
</dbReference>
<evidence type="ECO:0000259" key="3">
    <source>
        <dbReference type="PROSITE" id="PS50042"/>
    </source>
</evidence>
<reference evidence="4 5" key="1">
    <citation type="submission" date="2019-08" db="EMBL/GenBank/DDBJ databases">
        <title>Draft genome sequences of two oriental melons (Cucumis melo L. var makuwa).</title>
        <authorList>
            <person name="Kwon S.-Y."/>
        </authorList>
    </citation>
    <scope>NUCLEOTIDE SEQUENCE [LARGE SCALE GENOMIC DNA]</scope>
    <source>
        <strain evidence="5">cv. Chang Bougi</strain>
        <tissue evidence="4">Leaf</tissue>
    </source>
</reference>
<dbReference type="InterPro" id="IPR014710">
    <property type="entry name" value="RmlC-like_jellyroll"/>
</dbReference>
<gene>
    <name evidence="4" type="ORF">E5676_scaffold11G00260</name>
</gene>
<keyword evidence="2" id="KW-0407">Ion channel</keyword>
<protein>
    <submittedName>
        <fullName evidence="4">Cyclic nucleotide-gated ion channel 1-like isoform X2</fullName>
    </submittedName>
</protein>
<organism evidence="4 5">
    <name type="scientific">Cucumis melo var. makuwa</name>
    <name type="common">Oriental melon</name>
    <dbReference type="NCBI Taxonomy" id="1194695"/>
    <lineage>
        <taxon>Eukaryota</taxon>
        <taxon>Viridiplantae</taxon>
        <taxon>Streptophyta</taxon>
        <taxon>Embryophyta</taxon>
        <taxon>Tracheophyta</taxon>
        <taxon>Spermatophyta</taxon>
        <taxon>Magnoliopsida</taxon>
        <taxon>eudicotyledons</taxon>
        <taxon>Gunneridae</taxon>
        <taxon>Pentapetalae</taxon>
        <taxon>rosids</taxon>
        <taxon>fabids</taxon>
        <taxon>Cucurbitales</taxon>
        <taxon>Cucurbitaceae</taxon>
        <taxon>Benincaseae</taxon>
        <taxon>Cucumis</taxon>
    </lineage>
</organism>
<dbReference type="InterPro" id="IPR000595">
    <property type="entry name" value="cNMP-bd_dom"/>
</dbReference>
<dbReference type="EMBL" id="SSTD01015294">
    <property type="protein sequence ID" value="TYK03150.1"/>
    <property type="molecule type" value="Genomic_DNA"/>
</dbReference>
<dbReference type="Gene3D" id="2.60.120.10">
    <property type="entry name" value="Jelly Rolls"/>
    <property type="match status" value="1"/>
</dbReference>
<accession>A0A5D3BVN4</accession>
<dbReference type="Proteomes" id="UP000321947">
    <property type="component" value="Unassembled WGS sequence"/>
</dbReference>
<dbReference type="AlphaFoldDB" id="A0A5D3BVN4"/>
<proteinExistence type="predicted"/>
<comment type="caution">
    <text evidence="4">The sequence shown here is derived from an EMBL/GenBank/DDBJ whole genome shotgun (WGS) entry which is preliminary data.</text>
</comment>
<feature type="domain" description="Cyclic nucleotide-binding" evidence="3">
    <location>
        <begin position="1"/>
        <end position="69"/>
    </location>
</feature>
<sequence length="101" mass="11340">MMKDMKSMVFGEQSYIIREGEPIEQMLLFTKGMGLTFSKSIGTRTTINAFGKGDLFGEQLLNWAVGNLPVSEIPLSKCTLKTQTQMEAFALKAIDQQYHTK</sequence>
<dbReference type="SUPFAM" id="SSF51206">
    <property type="entry name" value="cAMP-binding domain-like"/>
    <property type="match status" value="1"/>
</dbReference>
<dbReference type="PANTHER" id="PTHR45651:SF68">
    <property type="entry name" value="ION TRANSPORT DOMAIN-CONTAINING PROTEIN"/>
    <property type="match status" value="1"/>
</dbReference>
<dbReference type="GO" id="GO:0016020">
    <property type="term" value="C:membrane"/>
    <property type="evidence" value="ECO:0007669"/>
    <property type="project" value="UniProtKB-SubCell"/>
</dbReference>
<keyword evidence="1" id="KW-1071">Ligand-gated ion channel</keyword>
<evidence type="ECO:0000313" key="4">
    <source>
        <dbReference type="EMBL" id="TYK03150.1"/>
    </source>
</evidence>
<evidence type="ECO:0000256" key="2">
    <source>
        <dbReference type="ARBA" id="ARBA00023303"/>
    </source>
</evidence>
<evidence type="ECO:0000256" key="1">
    <source>
        <dbReference type="ARBA" id="ARBA00023286"/>
    </source>
</evidence>
<dbReference type="PROSITE" id="PS50042">
    <property type="entry name" value="CNMP_BINDING_3"/>
    <property type="match status" value="1"/>
</dbReference>
<name>A0A5D3BVN4_CUCMM</name>
<dbReference type="GO" id="GO:0034220">
    <property type="term" value="P:monoatomic ion transmembrane transport"/>
    <property type="evidence" value="ECO:0007669"/>
    <property type="project" value="UniProtKB-KW"/>
</dbReference>
<dbReference type="InterPro" id="IPR018490">
    <property type="entry name" value="cNMP-bd_dom_sf"/>
</dbReference>